<proteinExistence type="predicted"/>
<gene>
    <name evidence="1" type="ORF">S01H1_23339</name>
</gene>
<dbReference type="AlphaFoldDB" id="X0UBW2"/>
<protein>
    <recommendedName>
        <fullName evidence="2">Ada DNA repair metal-binding domain-containing protein</fullName>
    </recommendedName>
</protein>
<organism evidence="1">
    <name type="scientific">marine sediment metagenome</name>
    <dbReference type="NCBI Taxonomy" id="412755"/>
    <lineage>
        <taxon>unclassified sequences</taxon>
        <taxon>metagenomes</taxon>
        <taxon>ecological metagenomes</taxon>
    </lineage>
</organism>
<comment type="caution">
    <text evidence="1">The sequence shown here is derived from an EMBL/GenBank/DDBJ whole genome shotgun (WGS) entry which is preliminary data.</text>
</comment>
<sequence length="70" mass="7762">MPEETRPYLVNITRKTVHSTASEIPFCQPDPADNIGYADEGRLESLALEQGFTPCAYCLRDEGDAILAEM</sequence>
<dbReference type="EMBL" id="BARS01013442">
    <property type="protein sequence ID" value="GAF96821.1"/>
    <property type="molecule type" value="Genomic_DNA"/>
</dbReference>
<evidence type="ECO:0008006" key="2">
    <source>
        <dbReference type="Google" id="ProtNLM"/>
    </source>
</evidence>
<accession>X0UBW2</accession>
<reference evidence="1" key="1">
    <citation type="journal article" date="2014" name="Front. Microbiol.">
        <title>High frequency of phylogenetically diverse reductive dehalogenase-homologous genes in deep subseafloor sedimentary metagenomes.</title>
        <authorList>
            <person name="Kawai M."/>
            <person name="Futagami T."/>
            <person name="Toyoda A."/>
            <person name="Takaki Y."/>
            <person name="Nishi S."/>
            <person name="Hori S."/>
            <person name="Arai W."/>
            <person name="Tsubouchi T."/>
            <person name="Morono Y."/>
            <person name="Uchiyama I."/>
            <person name="Ito T."/>
            <person name="Fujiyama A."/>
            <person name="Inagaki F."/>
            <person name="Takami H."/>
        </authorList>
    </citation>
    <scope>NUCLEOTIDE SEQUENCE</scope>
    <source>
        <strain evidence="1">Expedition CK06-06</strain>
    </source>
</reference>
<evidence type="ECO:0000313" key="1">
    <source>
        <dbReference type="EMBL" id="GAF96821.1"/>
    </source>
</evidence>
<name>X0UBW2_9ZZZZ</name>